<feature type="transmembrane region" description="Helical" evidence="1">
    <location>
        <begin position="9"/>
        <end position="30"/>
    </location>
</feature>
<sequence length="31" mass="3578">MRKTNVRKVVVYIMLFTMLASTLLMGLSTFL</sequence>
<proteinExistence type="predicted"/>
<dbReference type="InterPro" id="IPR049722">
    <property type="entry name" value="Prli42-like"/>
</dbReference>
<gene>
    <name evidence="2" type="primary">prli42</name>
    <name evidence="2" type="ORF">GWK17_05880</name>
</gene>
<evidence type="ECO:0000256" key="1">
    <source>
        <dbReference type="SAM" id="Phobius"/>
    </source>
</evidence>
<dbReference type="AlphaFoldDB" id="A0A846TLQ4"/>
<evidence type="ECO:0000313" key="3">
    <source>
        <dbReference type="Proteomes" id="UP000587942"/>
    </source>
</evidence>
<dbReference type="NCBIfam" id="NF033880">
    <property type="entry name" value="Prli42"/>
    <property type="match status" value="1"/>
</dbReference>
<protein>
    <submittedName>
        <fullName evidence="2">Stressosome-associated protein Prli42</fullName>
    </submittedName>
</protein>
<organism evidence="2 3">
    <name type="scientific">Mesobacillus selenatarsenatis</name>
    <dbReference type="NCBI Taxonomy" id="388741"/>
    <lineage>
        <taxon>Bacteria</taxon>
        <taxon>Bacillati</taxon>
        <taxon>Bacillota</taxon>
        <taxon>Bacilli</taxon>
        <taxon>Bacillales</taxon>
        <taxon>Bacillaceae</taxon>
        <taxon>Mesobacillus</taxon>
    </lineage>
</organism>
<dbReference type="EMBL" id="JAAVUM010000003">
    <property type="protein sequence ID" value="NKE05005.1"/>
    <property type="molecule type" value="Genomic_DNA"/>
</dbReference>
<comment type="caution">
    <text evidence="2">The sequence shown here is derived from an EMBL/GenBank/DDBJ whole genome shotgun (WGS) entry which is preliminary data.</text>
</comment>
<keyword evidence="1" id="KW-1133">Transmembrane helix</keyword>
<reference evidence="2 3" key="1">
    <citation type="submission" date="2020-03" db="EMBL/GenBank/DDBJ databases">
        <authorList>
            <person name="Sun Q."/>
        </authorList>
    </citation>
    <scope>NUCLEOTIDE SEQUENCE [LARGE SCALE GENOMIC DNA]</scope>
    <source>
        <strain evidence="2 3">KACC 21451</strain>
    </source>
</reference>
<keyword evidence="1" id="KW-0472">Membrane</keyword>
<name>A0A846TLQ4_9BACI</name>
<accession>A0A846TLQ4</accession>
<keyword evidence="1" id="KW-0812">Transmembrane</keyword>
<dbReference type="Proteomes" id="UP000587942">
    <property type="component" value="Unassembled WGS sequence"/>
</dbReference>
<evidence type="ECO:0000313" key="2">
    <source>
        <dbReference type="EMBL" id="NKE05005.1"/>
    </source>
</evidence>
<dbReference type="RefSeq" id="WP_167831477.1">
    <property type="nucleotide sequence ID" value="NZ_JAAVUM010000003.1"/>
</dbReference>